<dbReference type="EC" id="1.17.4.1" evidence="3"/>
<gene>
    <name evidence="3" type="primary">nrdE_1</name>
    <name evidence="3" type="ORF">NCTC10975_02473</name>
</gene>
<evidence type="ECO:0000313" key="4">
    <source>
        <dbReference type="Proteomes" id="UP000251485"/>
    </source>
</evidence>
<dbReference type="PROSITE" id="PS00089">
    <property type="entry name" value="RIBORED_LARGE"/>
    <property type="match status" value="1"/>
</dbReference>
<evidence type="ECO:0000313" key="3">
    <source>
        <dbReference type="EMBL" id="SPY96743.1"/>
    </source>
</evidence>
<dbReference type="InterPro" id="IPR013346">
    <property type="entry name" value="NrdE_NrdA_C"/>
</dbReference>
<dbReference type="InterPro" id="IPR039718">
    <property type="entry name" value="Rrm1"/>
</dbReference>
<organism evidence="3 4">
    <name type="scientific">Proteus mirabilis</name>
    <dbReference type="NCBI Taxonomy" id="584"/>
    <lineage>
        <taxon>Bacteria</taxon>
        <taxon>Pseudomonadati</taxon>
        <taxon>Pseudomonadota</taxon>
        <taxon>Gammaproteobacteria</taxon>
        <taxon>Enterobacterales</taxon>
        <taxon>Morganellaceae</taxon>
        <taxon>Proteus</taxon>
    </lineage>
</organism>
<evidence type="ECO:0000256" key="1">
    <source>
        <dbReference type="ARBA" id="ARBA00010406"/>
    </source>
</evidence>
<dbReference type="EMBL" id="UAUE01000020">
    <property type="protein sequence ID" value="SPY96743.1"/>
    <property type="molecule type" value="Genomic_DNA"/>
</dbReference>
<dbReference type="Gene3D" id="3.20.70.20">
    <property type="match status" value="1"/>
</dbReference>
<proteinExistence type="inferred from homology"/>
<dbReference type="InterPro" id="IPR000788">
    <property type="entry name" value="RNR_lg_C"/>
</dbReference>
<dbReference type="SUPFAM" id="SSF51998">
    <property type="entry name" value="PFL-like glycyl radical enzymes"/>
    <property type="match status" value="1"/>
</dbReference>
<dbReference type="Pfam" id="PF02867">
    <property type="entry name" value="Ribonuc_red_lgC"/>
    <property type="match status" value="1"/>
</dbReference>
<name>A0A2X2BPF5_PROMI</name>
<dbReference type="GO" id="GO:0004748">
    <property type="term" value="F:ribonucleoside-diphosphate reductase activity, thioredoxin disulfide as acceptor"/>
    <property type="evidence" value="ECO:0007669"/>
    <property type="project" value="UniProtKB-EC"/>
</dbReference>
<feature type="domain" description="Ribonucleotide reductase large subunit" evidence="2">
    <location>
        <begin position="289"/>
        <end position="311"/>
    </location>
</feature>
<dbReference type="PANTHER" id="PTHR11573:SF30">
    <property type="entry name" value="RIBONUCLEOSIDE-DIPHOSPHATE REDUCTASE 2 SUBUNIT ALPHA"/>
    <property type="match status" value="1"/>
</dbReference>
<accession>A0A2X2BPF5</accession>
<protein>
    <submittedName>
        <fullName evidence="3">Ribonucleoside-diphosphate reductase alpha chain</fullName>
        <ecNumber evidence="3">1.17.4.1</ecNumber>
    </submittedName>
</protein>
<dbReference type="AlphaFoldDB" id="A0A2X2BPF5"/>
<dbReference type="GO" id="GO:0009263">
    <property type="term" value="P:deoxyribonucleotide biosynthetic process"/>
    <property type="evidence" value="ECO:0007669"/>
    <property type="project" value="TreeGrafter"/>
</dbReference>
<dbReference type="GO" id="GO:0005971">
    <property type="term" value="C:ribonucleoside-diphosphate reductase complex"/>
    <property type="evidence" value="ECO:0007669"/>
    <property type="project" value="TreeGrafter"/>
</dbReference>
<reference evidence="3 4" key="1">
    <citation type="submission" date="2018-06" db="EMBL/GenBank/DDBJ databases">
        <authorList>
            <consortium name="Pathogen Informatics"/>
            <person name="Doyle S."/>
        </authorList>
    </citation>
    <scope>NUCLEOTIDE SEQUENCE [LARGE SCALE GENOMIC DNA]</scope>
    <source>
        <strain evidence="3 4">NCTC10975</strain>
    </source>
</reference>
<dbReference type="PANTHER" id="PTHR11573">
    <property type="entry name" value="RIBONUCLEOSIDE-DIPHOSPHATE REDUCTASE LARGE CHAIN"/>
    <property type="match status" value="1"/>
</dbReference>
<dbReference type="Proteomes" id="UP000251485">
    <property type="component" value="Unassembled WGS sequence"/>
</dbReference>
<comment type="similarity">
    <text evidence="1">Belongs to the ribonucleoside diphosphate reductase large chain family.</text>
</comment>
<sequence length="437" mass="49722">MKKIRIKTLSLGVVIPDITFELAKRNEDMYLFSPYDVERVYGVPMSEISISEKYTEMVNNAEIRKKKIKARAFFQTLAEIQFESGYPYIMFEDTVNRANPIAGRINMSNLCSEILQVNSASEYNPDLSYRQIGHDISCNLGSMNIAMAMDSPDFAHTVNVAIRALTSVAQMTKIESVPSIEKGNQASHAIGLGQMNLHGYLAREGIYYGSEEGLDFTNIYFYTVTYYALLASNQLAIETKQRFKGFEQSKYATGEYFDKYLSKQWLPKTQKVRQLFSQSNIHIPTQEDWQKLKLLIMTHGIYNQNLQAIPPTGSISYINHSTSSIHPIVAPIEIRKEGKIGRVYYPAPFMTNENRHFYQDAYEIGAEKIIDTYAQASQHIDQGLSLTLFFSDEATTRDVNKAQIYAWRKGIKTLYYIRIRQTALAGTEIKGCVSCAL</sequence>
<keyword evidence="3" id="KW-0560">Oxidoreductase</keyword>
<dbReference type="PRINTS" id="PR01183">
    <property type="entry name" value="RIBORDTASEM1"/>
</dbReference>
<dbReference type="NCBIfam" id="TIGR02506">
    <property type="entry name" value="NrdE_NrdA"/>
    <property type="match status" value="1"/>
</dbReference>
<evidence type="ECO:0000259" key="2">
    <source>
        <dbReference type="PROSITE" id="PS00089"/>
    </source>
</evidence>
<dbReference type="GO" id="GO:0005524">
    <property type="term" value="F:ATP binding"/>
    <property type="evidence" value="ECO:0007669"/>
    <property type="project" value="TreeGrafter"/>
</dbReference>